<dbReference type="EMBL" id="VWXC01000003">
    <property type="protein sequence ID" value="NIG18309.1"/>
    <property type="molecule type" value="Genomic_DNA"/>
</dbReference>
<gene>
    <name evidence="2" type="ORF">F3J37_06385</name>
</gene>
<dbReference type="PROSITE" id="PS51186">
    <property type="entry name" value="GNAT"/>
    <property type="match status" value="1"/>
</dbReference>
<accession>A0ABX0RR44</accession>
<dbReference type="InterPro" id="IPR016181">
    <property type="entry name" value="Acyl_CoA_acyltransferase"/>
</dbReference>
<evidence type="ECO:0000259" key="1">
    <source>
        <dbReference type="PROSITE" id="PS51186"/>
    </source>
</evidence>
<organism evidence="2 3">
    <name type="scientific">Candidatus Pantoea communis</name>
    <dbReference type="NCBI Taxonomy" id="2608354"/>
    <lineage>
        <taxon>Bacteria</taxon>
        <taxon>Pseudomonadati</taxon>
        <taxon>Pseudomonadota</taxon>
        <taxon>Gammaproteobacteria</taxon>
        <taxon>Enterobacterales</taxon>
        <taxon>Erwiniaceae</taxon>
        <taxon>Pantoea</taxon>
    </lineage>
</organism>
<evidence type="ECO:0000313" key="2">
    <source>
        <dbReference type="EMBL" id="NIG18309.1"/>
    </source>
</evidence>
<dbReference type="Gene3D" id="3.40.630.30">
    <property type="match status" value="1"/>
</dbReference>
<sequence length="122" mass="13759">MLRRLDDNWRNGTNCFDLPGEKLLGLFSCHQLIGVGGLNQDPFMTNCRAGRVRHLYLGQCYRGMGLGTLLLQQIIQDAVIHFALINTHAPHAAYSFYERLGFQCLADQDISTHRLQLIAATK</sequence>
<feature type="domain" description="N-acetyltransferase" evidence="1">
    <location>
        <begin position="1"/>
        <end position="122"/>
    </location>
</feature>
<protein>
    <submittedName>
        <fullName evidence="2">GNAT family N-acetyltransferase</fullName>
    </submittedName>
</protein>
<proteinExistence type="predicted"/>
<comment type="caution">
    <text evidence="2">The sequence shown here is derived from an EMBL/GenBank/DDBJ whole genome shotgun (WGS) entry which is preliminary data.</text>
</comment>
<name>A0ABX0RR44_9GAMM</name>
<dbReference type="Proteomes" id="UP001515780">
    <property type="component" value="Unassembled WGS sequence"/>
</dbReference>
<dbReference type="InterPro" id="IPR000182">
    <property type="entry name" value="GNAT_dom"/>
</dbReference>
<evidence type="ECO:0000313" key="3">
    <source>
        <dbReference type="Proteomes" id="UP001515780"/>
    </source>
</evidence>
<dbReference type="Pfam" id="PF13673">
    <property type="entry name" value="Acetyltransf_10"/>
    <property type="match status" value="1"/>
</dbReference>
<dbReference type="SUPFAM" id="SSF55729">
    <property type="entry name" value="Acyl-CoA N-acyltransferases (Nat)"/>
    <property type="match status" value="1"/>
</dbReference>
<reference evidence="2 3" key="1">
    <citation type="journal article" date="2019" name="bioRxiv">
        <title>Bacteria contribute to plant secondary compound degradation in a generalist herbivore system.</title>
        <authorList>
            <person name="Francoeur C.B."/>
            <person name="Khadempour L."/>
            <person name="Moreira-Soto R.D."/>
            <person name="Gotting K."/>
            <person name="Book A.J."/>
            <person name="Pinto-Tomas A.A."/>
            <person name="Keefover-Ring K."/>
            <person name="Currie C.R."/>
        </authorList>
    </citation>
    <scope>NUCLEOTIDE SEQUENCE [LARGE SCALE GENOMIC DNA]</scope>
    <source>
        <strain evidence="2">Al-1710</strain>
    </source>
</reference>
<keyword evidence="3" id="KW-1185">Reference proteome</keyword>